<name>A0AAD2JK08_9STRA</name>
<keyword evidence="9" id="KW-1185">Reference proteome</keyword>
<dbReference type="Proteomes" id="UP001295423">
    <property type="component" value="Unassembled WGS sequence"/>
</dbReference>
<accession>A0AAD2JK08</accession>
<gene>
    <name evidence="8" type="ORF">CYCCA115_LOCUS17090</name>
</gene>
<dbReference type="Gene3D" id="1.10.220.150">
    <property type="entry name" value="Arf GTPase activating protein"/>
    <property type="match status" value="1"/>
</dbReference>
<keyword evidence="2" id="KW-0479">Metal-binding</keyword>
<dbReference type="GO" id="GO:0000139">
    <property type="term" value="C:Golgi membrane"/>
    <property type="evidence" value="ECO:0007669"/>
    <property type="project" value="TreeGrafter"/>
</dbReference>
<dbReference type="InterPro" id="IPR001164">
    <property type="entry name" value="ArfGAP_dom"/>
</dbReference>
<evidence type="ECO:0000256" key="5">
    <source>
        <dbReference type="PROSITE-ProRule" id="PRU00288"/>
    </source>
</evidence>
<dbReference type="PRINTS" id="PR00405">
    <property type="entry name" value="REVINTRACTNG"/>
</dbReference>
<evidence type="ECO:0000256" key="1">
    <source>
        <dbReference type="ARBA" id="ARBA00022468"/>
    </source>
</evidence>
<sequence>MGPIAKPVSPQSADAISLVDIACAELEELRNNPDSYPSFPHACKALLLDMDGNLKCVDCGIQNPEWAAVNYGALVCINCSGQHRSLGVNNSKVRSITMDHWNHDEIVKMLEGGNRQLETFFDRHSLLPTSDKFLVPQLSHDNISFMRYKTKAALFYRQHLDHHIEDLISRGPYKGRRRKRRPLGEQNKTK</sequence>
<dbReference type="EMBL" id="CAKOGP040001969">
    <property type="protein sequence ID" value="CAJ1958236.1"/>
    <property type="molecule type" value="Genomic_DNA"/>
</dbReference>
<dbReference type="InterPro" id="IPR038508">
    <property type="entry name" value="ArfGAP_dom_sf"/>
</dbReference>
<proteinExistence type="predicted"/>
<dbReference type="InterPro" id="IPR037278">
    <property type="entry name" value="ARFGAP/RecO"/>
</dbReference>
<protein>
    <recommendedName>
        <fullName evidence="7">Arf-GAP domain-containing protein</fullName>
    </recommendedName>
</protein>
<feature type="domain" description="Arf-GAP" evidence="7">
    <location>
        <begin position="41"/>
        <end position="124"/>
    </location>
</feature>
<keyword evidence="3 5" id="KW-0863">Zinc-finger</keyword>
<dbReference type="PANTHER" id="PTHR46395">
    <property type="entry name" value="ADP-RIBOSYLATION FACTOR GTPASE-ACTIVATING PROTEIN 1"/>
    <property type="match status" value="1"/>
</dbReference>
<evidence type="ECO:0000313" key="9">
    <source>
        <dbReference type="Proteomes" id="UP001295423"/>
    </source>
</evidence>
<dbReference type="GO" id="GO:0030100">
    <property type="term" value="P:regulation of endocytosis"/>
    <property type="evidence" value="ECO:0007669"/>
    <property type="project" value="TreeGrafter"/>
</dbReference>
<dbReference type="Pfam" id="PF01412">
    <property type="entry name" value="ArfGap"/>
    <property type="match status" value="1"/>
</dbReference>
<dbReference type="SMART" id="SM00105">
    <property type="entry name" value="ArfGap"/>
    <property type="match status" value="1"/>
</dbReference>
<dbReference type="PROSITE" id="PS50115">
    <property type="entry name" value="ARFGAP"/>
    <property type="match status" value="1"/>
</dbReference>
<dbReference type="AlphaFoldDB" id="A0AAD2JK08"/>
<evidence type="ECO:0000256" key="3">
    <source>
        <dbReference type="ARBA" id="ARBA00022771"/>
    </source>
</evidence>
<comment type="caution">
    <text evidence="8">The sequence shown here is derived from an EMBL/GenBank/DDBJ whole genome shotgun (WGS) entry which is preliminary data.</text>
</comment>
<dbReference type="SUPFAM" id="SSF57863">
    <property type="entry name" value="ArfGap/RecO-like zinc finger"/>
    <property type="match status" value="1"/>
</dbReference>
<keyword evidence="4" id="KW-0862">Zinc</keyword>
<evidence type="ECO:0000256" key="2">
    <source>
        <dbReference type="ARBA" id="ARBA00022723"/>
    </source>
</evidence>
<evidence type="ECO:0000259" key="7">
    <source>
        <dbReference type="PROSITE" id="PS50115"/>
    </source>
</evidence>
<evidence type="ECO:0000313" key="8">
    <source>
        <dbReference type="EMBL" id="CAJ1958236.1"/>
    </source>
</evidence>
<keyword evidence="1" id="KW-0343">GTPase activation</keyword>
<evidence type="ECO:0000256" key="4">
    <source>
        <dbReference type="ARBA" id="ARBA00022833"/>
    </source>
</evidence>
<feature type="region of interest" description="Disordered" evidence="6">
    <location>
        <begin position="171"/>
        <end position="190"/>
    </location>
</feature>
<evidence type="ECO:0000256" key="6">
    <source>
        <dbReference type="SAM" id="MobiDB-lite"/>
    </source>
</evidence>
<dbReference type="GO" id="GO:0005096">
    <property type="term" value="F:GTPase activator activity"/>
    <property type="evidence" value="ECO:0007669"/>
    <property type="project" value="UniProtKB-KW"/>
</dbReference>
<organism evidence="8 9">
    <name type="scientific">Cylindrotheca closterium</name>
    <dbReference type="NCBI Taxonomy" id="2856"/>
    <lineage>
        <taxon>Eukaryota</taxon>
        <taxon>Sar</taxon>
        <taxon>Stramenopiles</taxon>
        <taxon>Ochrophyta</taxon>
        <taxon>Bacillariophyta</taxon>
        <taxon>Bacillariophyceae</taxon>
        <taxon>Bacillariophycidae</taxon>
        <taxon>Bacillariales</taxon>
        <taxon>Bacillariaceae</taxon>
        <taxon>Cylindrotheca</taxon>
    </lineage>
</organism>
<dbReference type="PANTHER" id="PTHR46395:SF1">
    <property type="entry name" value="ADP-RIBOSYLATION FACTOR GTPASE-ACTIVATING PROTEIN 1"/>
    <property type="match status" value="1"/>
</dbReference>
<dbReference type="GO" id="GO:0008270">
    <property type="term" value="F:zinc ion binding"/>
    <property type="evidence" value="ECO:0007669"/>
    <property type="project" value="UniProtKB-KW"/>
</dbReference>
<reference evidence="8" key="1">
    <citation type="submission" date="2023-08" db="EMBL/GenBank/DDBJ databases">
        <authorList>
            <person name="Audoor S."/>
            <person name="Bilcke G."/>
        </authorList>
    </citation>
    <scope>NUCLEOTIDE SEQUENCE</scope>
</reference>
<dbReference type="GO" id="GO:0032012">
    <property type="term" value="P:regulation of ARF protein signal transduction"/>
    <property type="evidence" value="ECO:0007669"/>
    <property type="project" value="TreeGrafter"/>
</dbReference>